<accession>A0A3B0YZE5</accession>
<evidence type="ECO:0000259" key="2">
    <source>
        <dbReference type="PROSITE" id="PS50887"/>
    </source>
</evidence>
<dbReference type="InterPro" id="IPR001633">
    <property type="entry name" value="EAL_dom"/>
</dbReference>
<dbReference type="InterPro" id="IPR000160">
    <property type="entry name" value="GGDEF_dom"/>
</dbReference>
<dbReference type="InterPro" id="IPR043128">
    <property type="entry name" value="Rev_trsase/Diguanyl_cyclase"/>
</dbReference>
<evidence type="ECO:0000259" key="1">
    <source>
        <dbReference type="PROSITE" id="PS50883"/>
    </source>
</evidence>
<dbReference type="InterPro" id="IPR050706">
    <property type="entry name" value="Cyclic-di-GMP_PDE-like"/>
</dbReference>
<dbReference type="PANTHER" id="PTHR33121:SF70">
    <property type="entry name" value="SIGNALING PROTEIN YKOW"/>
    <property type="match status" value="1"/>
</dbReference>
<dbReference type="SMART" id="SM00267">
    <property type="entry name" value="GGDEF"/>
    <property type="match status" value="1"/>
</dbReference>
<dbReference type="NCBIfam" id="TIGR00254">
    <property type="entry name" value="GGDEF"/>
    <property type="match status" value="1"/>
</dbReference>
<gene>
    <name evidence="3" type="ORF">MNBD_GAMMA14-1909</name>
</gene>
<dbReference type="SMART" id="SM00052">
    <property type="entry name" value="EAL"/>
    <property type="match status" value="1"/>
</dbReference>
<evidence type="ECO:0000313" key="3">
    <source>
        <dbReference type="EMBL" id="VAW82080.1"/>
    </source>
</evidence>
<proteinExistence type="predicted"/>
<dbReference type="AlphaFoldDB" id="A0A3B0YZE5"/>
<organism evidence="3">
    <name type="scientific">hydrothermal vent metagenome</name>
    <dbReference type="NCBI Taxonomy" id="652676"/>
    <lineage>
        <taxon>unclassified sequences</taxon>
        <taxon>metagenomes</taxon>
        <taxon>ecological metagenomes</taxon>
    </lineage>
</organism>
<dbReference type="Gene3D" id="3.20.20.450">
    <property type="entry name" value="EAL domain"/>
    <property type="match status" value="1"/>
</dbReference>
<protein>
    <submittedName>
        <fullName evidence="3">Diguanylate cyclase/phosphodiesterase (GGDEF &amp; EAL domains) with PAS/PAC sensor(S)</fullName>
    </submittedName>
</protein>
<dbReference type="CDD" id="cd01949">
    <property type="entry name" value="GGDEF"/>
    <property type="match status" value="1"/>
</dbReference>
<dbReference type="Pfam" id="PF00990">
    <property type="entry name" value="GGDEF"/>
    <property type="match status" value="1"/>
</dbReference>
<reference evidence="3" key="1">
    <citation type="submission" date="2018-06" db="EMBL/GenBank/DDBJ databases">
        <authorList>
            <person name="Zhirakovskaya E."/>
        </authorList>
    </citation>
    <scope>NUCLEOTIDE SEQUENCE</scope>
</reference>
<dbReference type="InterPro" id="IPR029787">
    <property type="entry name" value="Nucleotide_cyclase"/>
</dbReference>
<dbReference type="GO" id="GO:0071111">
    <property type="term" value="F:cyclic-guanylate-specific phosphodiesterase activity"/>
    <property type="evidence" value="ECO:0007669"/>
    <property type="project" value="InterPro"/>
</dbReference>
<feature type="domain" description="EAL" evidence="1">
    <location>
        <begin position="180"/>
        <end position="432"/>
    </location>
</feature>
<dbReference type="SUPFAM" id="SSF55073">
    <property type="entry name" value="Nucleotide cyclase"/>
    <property type="match status" value="1"/>
</dbReference>
<dbReference type="InterPro" id="IPR035919">
    <property type="entry name" value="EAL_sf"/>
</dbReference>
<sequence length="434" mass="48608">AYYDALTDLPNRTLFMERLNQTLTLSRRYKDKAVLFLINIDRFKNINDARGHVLGDTLLQALGNRLSRLLHEGDTVARLASDEFAILIPNLGEQLEQASHRAHTISQKILHAIRLPVVIDQEDIYVTASLGIAIYPEEEEDDNAGTILRRADTALHRAKESGRNQTAFFETDMSESAERRFHIERELRQAVGNEELRLFIQPQVDTQGKLVGAEALVRWQHPERGLIPPAAFIPIAEESDLIIDLGGWVLSEALQLMAKGDMAGHPFHLAVNLSPRQFRQSSFIPLLKDLLNSTGADPNHLTLEITESLVIENINEVIARMSEIAALGVHFSIDDFGTGYSSLSYLKRLPVHELKIDRSFIQDAPVDEGDAALVETILAVAKHMHLKVVAEGVETEEQAAFLNARANIIHQGYLYGKPEPAAVWFERWFGEPLA</sequence>
<feature type="non-terminal residue" evidence="3">
    <location>
        <position position="1"/>
    </location>
</feature>
<name>A0A3B0YZE5_9ZZZZ</name>
<dbReference type="SUPFAM" id="SSF141868">
    <property type="entry name" value="EAL domain-like"/>
    <property type="match status" value="1"/>
</dbReference>
<dbReference type="PROSITE" id="PS50887">
    <property type="entry name" value="GGDEF"/>
    <property type="match status" value="1"/>
</dbReference>
<dbReference type="PROSITE" id="PS50883">
    <property type="entry name" value="EAL"/>
    <property type="match status" value="1"/>
</dbReference>
<dbReference type="Pfam" id="PF00563">
    <property type="entry name" value="EAL"/>
    <property type="match status" value="1"/>
</dbReference>
<dbReference type="EMBL" id="UOFM01000447">
    <property type="protein sequence ID" value="VAW82080.1"/>
    <property type="molecule type" value="Genomic_DNA"/>
</dbReference>
<dbReference type="CDD" id="cd01948">
    <property type="entry name" value="EAL"/>
    <property type="match status" value="1"/>
</dbReference>
<feature type="domain" description="GGDEF" evidence="2">
    <location>
        <begin position="31"/>
        <end position="171"/>
    </location>
</feature>
<dbReference type="PANTHER" id="PTHR33121">
    <property type="entry name" value="CYCLIC DI-GMP PHOSPHODIESTERASE PDEF"/>
    <property type="match status" value="1"/>
</dbReference>
<dbReference type="Gene3D" id="3.30.70.270">
    <property type="match status" value="1"/>
</dbReference>